<protein>
    <submittedName>
        <fullName evidence="1">Excinuclease ABC subunit UvrA</fullName>
    </submittedName>
</protein>
<proteinExistence type="predicted"/>
<reference evidence="1" key="1">
    <citation type="submission" date="2021-08" db="EMBL/GenBank/DDBJ databases">
        <title>Novel anaerobic bacterium isolated from sea squirt in East Sea, Republic of Korea.</title>
        <authorList>
            <person name="Nguyen T.H."/>
            <person name="Li Z."/>
            <person name="Lee Y.-J."/>
            <person name="Ko J."/>
            <person name="Kim S.-G."/>
        </authorList>
    </citation>
    <scope>NUCLEOTIDE SEQUENCE</scope>
    <source>
        <strain evidence="1">KCTC 25031</strain>
    </source>
</reference>
<dbReference type="EMBL" id="CP081303">
    <property type="protein sequence ID" value="QZE13021.1"/>
    <property type="molecule type" value="Genomic_DNA"/>
</dbReference>
<gene>
    <name evidence="1" type="primary">uvrA</name>
    <name evidence="1" type="ORF">K4L44_10515</name>
</gene>
<organism evidence="1 2">
    <name type="scientific">Halosquirtibacter laminarini</name>
    <dbReference type="NCBI Taxonomy" id="3374600"/>
    <lineage>
        <taxon>Bacteria</taxon>
        <taxon>Pseudomonadati</taxon>
        <taxon>Bacteroidota</taxon>
        <taxon>Bacteroidia</taxon>
        <taxon>Marinilabiliales</taxon>
        <taxon>Prolixibacteraceae</taxon>
        <taxon>Halosquirtibacter</taxon>
    </lineage>
</organism>
<dbReference type="Proteomes" id="UP000826212">
    <property type="component" value="Chromosome"/>
</dbReference>
<sequence length="932" mass="104231">MRKRKSIGNIEIKGARVHNLKNISVDIPRNQFVVVTGVSGSGKSSLAFDTLYAEGQRRYVESLSSYARQFLGRIDKPEVDYIYGIPPAIAIEQKVNIQNNRSTVGTSTEVYDFLRILFARLGRTYSPISGEEVKCSSVEDVVNFIVSFPEKTKMMLLAPKKLIEGREFGEEMSSLRQQGFSRIRVDEKLVSLSSLEEDATIDGDRYDIVVDRLSVSHDDESRYRYADSVQTTFYEGEGECQVIVFDPSGSQEQFFFSNRFERDGMIFEVPSPEMFTFNSPTGACEMCEGYGKVLGIDPDLVIPNKSLSVYEDAVACWRGEKMSEWKNQLLLNAHKFDFPVHAPYVDLTEEQKRLLWTGNQHFEGIDAFFKMVEEQVYKVQYRVMLSRYRGKTTCPSCNGFRLKANSRYVQIGGHSIQEFLDKPVYELVPHFAKIKFDEYEVKVAKRVIGEIAKRLELIDKVGLGYLTLNRLSSTLSGGESQRLNLVTSLGSSLVGSLYILDEPSIGLHSKDTERLVSVLNELRDLGNTVLVVEHDEDIMKAADQIIDIGPRAGMHGGEVVFQGNMDQLLAEGNTLTSQYLSGVKKLDVPQSRRPVRNYITVHGANENNLNHVTAKFPLNMLTVVTGVSGSGKSTLVKNTLWPFLAKYLGGYGNPTGAHDYVDGDLSTIHAVEFVDQNPIGKSSRSNAVTYLKIYDDIRALFASQKQAKVMGMKANFFSFNSEGGRCEQCNGEGVTTVEMQFMADVRLKCDLCDGKRFKPEVLEVKYRKKSIYDVLTLTVNQAVAFFSEKIDRYEKSIVKKLKTLQDVGLGYIQLGQSSSTLSGGESQRVKLASFLAKEKTVPTMFIFDEPTTGLHFDDIALLMKSLQSLIERGHTVIIIEHNLDVIKTADWIIDLGPGGGKRGGNIIFEGTPEALIQCADSVTAPYLKDKLL</sequence>
<name>A0AC61NI56_9BACT</name>
<accession>A0AC61NI56</accession>
<evidence type="ECO:0000313" key="2">
    <source>
        <dbReference type="Proteomes" id="UP000826212"/>
    </source>
</evidence>
<evidence type="ECO:0000313" key="1">
    <source>
        <dbReference type="EMBL" id="QZE13021.1"/>
    </source>
</evidence>
<keyword evidence="2" id="KW-1185">Reference proteome</keyword>